<dbReference type="Pfam" id="PF00069">
    <property type="entry name" value="Pkinase"/>
    <property type="match status" value="1"/>
</dbReference>
<dbReference type="PROSITE" id="PS50011">
    <property type="entry name" value="PROTEIN_KINASE_DOM"/>
    <property type="match status" value="1"/>
</dbReference>
<comment type="similarity">
    <text evidence="2">Belongs to the protein kinase superfamily. CMGC Ser/Thr protein kinase family. CDC2/CDKX subfamily.</text>
</comment>
<comment type="catalytic activity">
    <reaction evidence="16">
        <text>L-threonyl-[protein] + ATP = O-phospho-L-threonyl-[protein] + ADP + H(+)</text>
        <dbReference type="Rhea" id="RHEA:46608"/>
        <dbReference type="Rhea" id="RHEA-COMP:11060"/>
        <dbReference type="Rhea" id="RHEA-COMP:11605"/>
        <dbReference type="ChEBI" id="CHEBI:15378"/>
        <dbReference type="ChEBI" id="CHEBI:30013"/>
        <dbReference type="ChEBI" id="CHEBI:30616"/>
        <dbReference type="ChEBI" id="CHEBI:61977"/>
        <dbReference type="ChEBI" id="CHEBI:456216"/>
        <dbReference type="EC" id="2.7.11.22"/>
    </reaction>
</comment>
<evidence type="ECO:0000256" key="3">
    <source>
        <dbReference type="ARBA" id="ARBA00012409"/>
    </source>
</evidence>
<dbReference type="PROSITE" id="PS00108">
    <property type="entry name" value="PROTEIN_KINASE_ST"/>
    <property type="match status" value="1"/>
</dbReference>
<dbReference type="GO" id="GO:0051301">
    <property type="term" value="P:cell division"/>
    <property type="evidence" value="ECO:0007669"/>
    <property type="project" value="UniProtKB-KW"/>
</dbReference>
<name>A0A8S1L6X3_PARPR</name>
<sequence length="306" mass="35105">MSQISKYQLQGKVGSGVYGDVYKAINTQTGKIVAIKKIKKQQQDQGVSAVAVRETSILQTVQCENIVKLIEIEYVQGCIRLVMEFYDVDLDTYLKSNRLEMNKIQEILYGILKGMNECHRKKCMHRDLKPQNILISKDGKVKIGDFGMARSFQQIPGSYTYEVITLWYRPPELLLQTSCYTTAIDVWSIGCIFAQMVLRAPLFAGDSEIQQMKLICENISLNQDNAQVLSNSVFQNQLEQKLDQQFKNTSMTQDGLDLLKKLLQLNPTNRISCHEALKHPFFNNIQEPDVINQNMDLLSEYFRVQQ</sequence>
<dbReference type="InterPro" id="IPR050108">
    <property type="entry name" value="CDK"/>
</dbReference>
<dbReference type="InterPro" id="IPR000719">
    <property type="entry name" value="Prot_kinase_dom"/>
</dbReference>
<evidence type="ECO:0000313" key="23">
    <source>
        <dbReference type="Proteomes" id="UP000688137"/>
    </source>
</evidence>
<evidence type="ECO:0000313" key="22">
    <source>
        <dbReference type="EMBL" id="CAD8061975.1"/>
    </source>
</evidence>
<dbReference type="EC" id="2.7.11.23" evidence="3"/>
<comment type="subcellular location">
    <subcellularLocation>
        <location evidence="1">Nucleus</location>
    </subcellularLocation>
</comment>
<evidence type="ECO:0000259" key="21">
    <source>
        <dbReference type="PROSITE" id="PS50011"/>
    </source>
</evidence>
<dbReference type="OMA" id="CFDRTPD"/>
<feature type="domain" description="Protein kinase" evidence="21">
    <location>
        <begin position="7"/>
        <end position="282"/>
    </location>
</feature>
<evidence type="ECO:0000256" key="14">
    <source>
        <dbReference type="ARBA" id="ARBA00041902"/>
    </source>
</evidence>
<comment type="subunit">
    <text evidence="12">May form a complex composed of at least the catalytic subunit CRK2 and a cyclin.</text>
</comment>
<dbReference type="InterPro" id="IPR008271">
    <property type="entry name" value="Ser/Thr_kinase_AS"/>
</dbReference>
<dbReference type="GO" id="GO:0007095">
    <property type="term" value="P:mitotic G2 DNA damage checkpoint signaling"/>
    <property type="evidence" value="ECO:0007669"/>
    <property type="project" value="TreeGrafter"/>
</dbReference>
<comment type="caution">
    <text evidence="22">The sequence shown here is derived from an EMBL/GenBank/DDBJ whole genome shotgun (WGS) entry which is preliminary data.</text>
</comment>
<evidence type="ECO:0000256" key="5">
    <source>
        <dbReference type="ARBA" id="ARBA00022553"/>
    </source>
</evidence>
<evidence type="ECO:0000256" key="20">
    <source>
        <dbReference type="RuleBase" id="RU000304"/>
    </source>
</evidence>
<evidence type="ECO:0000256" key="13">
    <source>
        <dbReference type="ARBA" id="ARBA00039612"/>
    </source>
</evidence>
<evidence type="ECO:0000256" key="4">
    <source>
        <dbReference type="ARBA" id="ARBA00012425"/>
    </source>
</evidence>
<evidence type="ECO:0000256" key="12">
    <source>
        <dbReference type="ARBA" id="ARBA00038543"/>
    </source>
</evidence>
<keyword evidence="8" id="KW-0498">Mitosis</keyword>
<dbReference type="PANTHER" id="PTHR24056">
    <property type="entry name" value="CELL DIVISION PROTEIN KINASE"/>
    <property type="match status" value="1"/>
</dbReference>
<dbReference type="GO" id="GO:0004693">
    <property type="term" value="F:cyclin-dependent protein serine/threonine kinase activity"/>
    <property type="evidence" value="ECO:0007669"/>
    <property type="project" value="UniProtKB-EC"/>
</dbReference>
<evidence type="ECO:0000256" key="16">
    <source>
        <dbReference type="ARBA" id="ARBA00047811"/>
    </source>
</evidence>
<dbReference type="EC" id="2.7.11.22" evidence="4"/>
<evidence type="ECO:0000256" key="18">
    <source>
        <dbReference type="ARBA" id="ARBA00049280"/>
    </source>
</evidence>
<dbReference type="InterPro" id="IPR017441">
    <property type="entry name" value="Protein_kinase_ATP_BS"/>
</dbReference>
<protein>
    <recommendedName>
        <fullName evidence="13">Cyclin-dependent kinase 2 homolog</fullName>
        <ecNumber evidence="4">2.7.11.22</ecNumber>
        <ecNumber evidence="3">2.7.11.23</ecNumber>
    </recommendedName>
    <alternativeName>
        <fullName evidence="14">Cell division control protein 2 homolog</fullName>
    </alternativeName>
    <alternativeName>
        <fullName evidence="15">cdc2-related kinase 2</fullName>
    </alternativeName>
</protein>
<keyword evidence="23" id="KW-1185">Reference proteome</keyword>
<evidence type="ECO:0000256" key="8">
    <source>
        <dbReference type="ARBA" id="ARBA00022776"/>
    </source>
</evidence>
<dbReference type="SMART" id="SM00220">
    <property type="entry name" value="S_TKc"/>
    <property type="match status" value="1"/>
</dbReference>
<comment type="catalytic activity">
    <reaction evidence="17">
        <text>L-seryl-[protein] + ATP = O-phospho-L-seryl-[protein] + ADP + H(+)</text>
        <dbReference type="Rhea" id="RHEA:17989"/>
        <dbReference type="Rhea" id="RHEA-COMP:9863"/>
        <dbReference type="Rhea" id="RHEA-COMP:11604"/>
        <dbReference type="ChEBI" id="CHEBI:15378"/>
        <dbReference type="ChEBI" id="CHEBI:29999"/>
        <dbReference type="ChEBI" id="CHEBI:30616"/>
        <dbReference type="ChEBI" id="CHEBI:83421"/>
        <dbReference type="ChEBI" id="CHEBI:456216"/>
        <dbReference type="EC" id="2.7.11.22"/>
    </reaction>
</comment>
<evidence type="ECO:0000256" key="2">
    <source>
        <dbReference type="ARBA" id="ARBA00006485"/>
    </source>
</evidence>
<keyword evidence="6" id="KW-0132">Cell division</keyword>
<keyword evidence="20" id="KW-0418">Kinase</keyword>
<keyword evidence="10" id="KW-0539">Nucleus</keyword>
<dbReference type="EMBL" id="CAJJDM010000031">
    <property type="protein sequence ID" value="CAD8061975.1"/>
    <property type="molecule type" value="Genomic_DNA"/>
</dbReference>
<comment type="catalytic activity">
    <reaction evidence="18">
        <text>[DNA-directed RNA polymerase] + ATP = phospho-[DNA-directed RNA polymerase] + ADP + H(+)</text>
        <dbReference type="Rhea" id="RHEA:10216"/>
        <dbReference type="Rhea" id="RHEA-COMP:11321"/>
        <dbReference type="Rhea" id="RHEA-COMP:11322"/>
        <dbReference type="ChEBI" id="CHEBI:15378"/>
        <dbReference type="ChEBI" id="CHEBI:30616"/>
        <dbReference type="ChEBI" id="CHEBI:43176"/>
        <dbReference type="ChEBI" id="CHEBI:68546"/>
        <dbReference type="ChEBI" id="CHEBI:456216"/>
        <dbReference type="EC" id="2.7.11.23"/>
    </reaction>
</comment>
<keyword evidence="20" id="KW-0808">Transferase</keyword>
<organism evidence="22 23">
    <name type="scientific">Paramecium primaurelia</name>
    <dbReference type="NCBI Taxonomy" id="5886"/>
    <lineage>
        <taxon>Eukaryota</taxon>
        <taxon>Sar</taxon>
        <taxon>Alveolata</taxon>
        <taxon>Ciliophora</taxon>
        <taxon>Intramacronucleata</taxon>
        <taxon>Oligohymenophorea</taxon>
        <taxon>Peniculida</taxon>
        <taxon>Parameciidae</taxon>
        <taxon>Paramecium</taxon>
    </lineage>
</organism>
<dbReference type="FunFam" id="3.30.200.20:FF:000554">
    <property type="entry name" value="CMGC/CDK/CDK7 protein kinase"/>
    <property type="match status" value="1"/>
</dbReference>
<dbReference type="GO" id="GO:0005524">
    <property type="term" value="F:ATP binding"/>
    <property type="evidence" value="ECO:0007669"/>
    <property type="project" value="UniProtKB-UniRule"/>
</dbReference>
<keyword evidence="11" id="KW-0131">Cell cycle</keyword>
<evidence type="ECO:0000256" key="15">
    <source>
        <dbReference type="ARBA" id="ARBA00042858"/>
    </source>
</evidence>
<evidence type="ECO:0000256" key="19">
    <source>
        <dbReference type="PROSITE-ProRule" id="PRU10141"/>
    </source>
</evidence>
<dbReference type="GO" id="GO:0000086">
    <property type="term" value="P:G2/M transition of mitotic cell cycle"/>
    <property type="evidence" value="ECO:0007669"/>
    <property type="project" value="TreeGrafter"/>
</dbReference>
<gene>
    <name evidence="22" type="ORF">PPRIM_AZ9-3.1.T0320266</name>
</gene>
<reference evidence="22" key="1">
    <citation type="submission" date="2021-01" db="EMBL/GenBank/DDBJ databases">
        <authorList>
            <consortium name="Genoscope - CEA"/>
            <person name="William W."/>
        </authorList>
    </citation>
    <scope>NUCLEOTIDE SEQUENCE</scope>
</reference>
<dbReference type="GO" id="GO:0008353">
    <property type="term" value="F:RNA polymerase II CTD heptapeptide repeat kinase activity"/>
    <property type="evidence" value="ECO:0007669"/>
    <property type="project" value="UniProtKB-EC"/>
</dbReference>
<keyword evidence="9 19" id="KW-0067">ATP-binding</keyword>
<keyword evidence="5" id="KW-0597">Phosphoprotein</keyword>
<accession>A0A8S1L6X3</accession>
<keyword evidence="20" id="KW-0723">Serine/threonine-protein kinase</keyword>
<feature type="binding site" evidence="19">
    <location>
        <position position="37"/>
    </location>
    <ligand>
        <name>ATP</name>
        <dbReference type="ChEBI" id="CHEBI:30616"/>
    </ligand>
</feature>
<evidence type="ECO:0000256" key="9">
    <source>
        <dbReference type="ARBA" id="ARBA00022840"/>
    </source>
</evidence>
<dbReference type="AlphaFoldDB" id="A0A8S1L6X3"/>
<evidence type="ECO:0000256" key="17">
    <source>
        <dbReference type="ARBA" id="ARBA00048367"/>
    </source>
</evidence>
<evidence type="ECO:0000256" key="6">
    <source>
        <dbReference type="ARBA" id="ARBA00022618"/>
    </source>
</evidence>
<keyword evidence="7 19" id="KW-0547">Nucleotide-binding</keyword>
<evidence type="ECO:0000256" key="11">
    <source>
        <dbReference type="ARBA" id="ARBA00023306"/>
    </source>
</evidence>
<evidence type="ECO:0000256" key="1">
    <source>
        <dbReference type="ARBA" id="ARBA00004123"/>
    </source>
</evidence>
<dbReference type="Proteomes" id="UP000688137">
    <property type="component" value="Unassembled WGS sequence"/>
</dbReference>
<evidence type="ECO:0000256" key="7">
    <source>
        <dbReference type="ARBA" id="ARBA00022741"/>
    </source>
</evidence>
<dbReference type="GO" id="GO:0005634">
    <property type="term" value="C:nucleus"/>
    <property type="evidence" value="ECO:0007669"/>
    <property type="project" value="UniProtKB-SubCell"/>
</dbReference>
<dbReference type="FunFam" id="1.10.510.10:FF:001235">
    <property type="entry name" value="Kinase, CMGC CDK"/>
    <property type="match status" value="1"/>
</dbReference>
<proteinExistence type="inferred from homology"/>
<dbReference type="PROSITE" id="PS00107">
    <property type="entry name" value="PROTEIN_KINASE_ATP"/>
    <property type="match status" value="1"/>
</dbReference>
<dbReference type="PANTHER" id="PTHR24056:SF334">
    <property type="entry name" value="CYCLIN-DEPENDENT KINASE 1"/>
    <property type="match status" value="1"/>
</dbReference>
<evidence type="ECO:0000256" key="10">
    <source>
        <dbReference type="ARBA" id="ARBA00023242"/>
    </source>
</evidence>